<dbReference type="RefSeq" id="WP_132859217.1">
    <property type="nucleotide sequence ID" value="NZ_SMGR01000001.1"/>
</dbReference>
<evidence type="ECO:0000313" key="2">
    <source>
        <dbReference type="Proteomes" id="UP000295673"/>
    </source>
</evidence>
<evidence type="ECO:0000313" key="1">
    <source>
        <dbReference type="EMBL" id="TCL09155.1"/>
    </source>
</evidence>
<proteinExistence type="predicted"/>
<keyword evidence="2" id="KW-1185">Reference proteome</keyword>
<dbReference type="AlphaFoldDB" id="A0A4R1NM01"/>
<organism evidence="1 2">
    <name type="scientific">Shimia isoporae</name>
    <dbReference type="NCBI Taxonomy" id="647720"/>
    <lineage>
        <taxon>Bacteria</taxon>
        <taxon>Pseudomonadati</taxon>
        <taxon>Pseudomonadota</taxon>
        <taxon>Alphaproteobacteria</taxon>
        <taxon>Rhodobacterales</taxon>
        <taxon>Roseobacteraceae</taxon>
    </lineage>
</organism>
<dbReference type="Proteomes" id="UP000295673">
    <property type="component" value="Unassembled WGS sequence"/>
</dbReference>
<protein>
    <submittedName>
        <fullName evidence="1">Uncharacterized protein</fullName>
    </submittedName>
</protein>
<dbReference type="EMBL" id="SMGR01000001">
    <property type="protein sequence ID" value="TCL09155.1"/>
    <property type="molecule type" value="Genomic_DNA"/>
</dbReference>
<comment type="caution">
    <text evidence="1">The sequence shown here is derived from an EMBL/GenBank/DDBJ whole genome shotgun (WGS) entry which is preliminary data.</text>
</comment>
<accession>A0A4R1NM01</accession>
<name>A0A4R1NM01_9RHOB</name>
<gene>
    <name evidence="1" type="ORF">BXY66_1200</name>
</gene>
<reference evidence="1 2" key="1">
    <citation type="submission" date="2019-03" db="EMBL/GenBank/DDBJ databases">
        <title>Genomic Encyclopedia of Archaeal and Bacterial Type Strains, Phase II (KMG-II): from individual species to whole genera.</title>
        <authorList>
            <person name="Goeker M."/>
        </authorList>
    </citation>
    <scope>NUCLEOTIDE SEQUENCE [LARGE SCALE GENOMIC DNA]</scope>
    <source>
        <strain evidence="1 2">DSM 26433</strain>
    </source>
</reference>
<sequence>MKAQDFLDWMEKADARYAADIVRHLDCGRNRAQAMKNAAEEGEDVPVNRTTALAMSAIAAGLPAWGEKGDFDE</sequence>